<dbReference type="PROSITE" id="PS51677">
    <property type="entry name" value="NODB"/>
    <property type="match status" value="1"/>
</dbReference>
<feature type="domain" description="NodB homology" evidence="3">
    <location>
        <begin position="111"/>
        <end position="294"/>
    </location>
</feature>
<dbReference type="AlphaFoldDB" id="A0A919LDY9"/>
<evidence type="ECO:0000313" key="5">
    <source>
        <dbReference type="Proteomes" id="UP000600026"/>
    </source>
</evidence>
<evidence type="ECO:0000259" key="3">
    <source>
        <dbReference type="PROSITE" id="PS51677"/>
    </source>
</evidence>
<organism evidence="4 5">
    <name type="scientific">Streptomyces xanthophaeus</name>
    <dbReference type="NCBI Taxonomy" id="67385"/>
    <lineage>
        <taxon>Bacteria</taxon>
        <taxon>Bacillati</taxon>
        <taxon>Actinomycetota</taxon>
        <taxon>Actinomycetes</taxon>
        <taxon>Kitasatosporales</taxon>
        <taxon>Streptomycetaceae</taxon>
        <taxon>Streptomyces</taxon>
    </lineage>
</organism>
<keyword evidence="5" id="KW-1185">Reference proteome</keyword>
<dbReference type="GO" id="GO:0005975">
    <property type="term" value="P:carbohydrate metabolic process"/>
    <property type="evidence" value="ECO:0007669"/>
    <property type="project" value="InterPro"/>
</dbReference>
<dbReference type="PANTHER" id="PTHR10587">
    <property type="entry name" value="GLYCOSYL TRANSFERASE-RELATED"/>
    <property type="match status" value="1"/>
</dbReference>
<dbReference type="Pfam" id="PF01522">
    <property type="entry name" value="Polysacc_deac_1"/>
    <property type="match status" value="1"/>
</dbReference>
<protein>
    <submittedName>
        <fullName evidence="4">Hydrolase</fullName>
    </submittedName>
</protein>
<keyword evidence="2" id="KW-1133">Transmembrane helix</keyword>
<sequence length="304" mass="31772">MNTQNTQDARDAQDTRNTQDPQAGGPDAHSAAPLTRTGRQRLKARAAVGASALAVAATIWAVTTLVDPAPTDAGQGAPRQEDAAAAGPQGQQHKPALVPEGIAHASEAGGNAVNITIDDGPDPRWTPKVLEVLDKYQVKAVFCMVGPQATAHPDLVKRVVAAGHRLCDHTMDHDTGMGHKPVAYQQQQILDAKKAMEEAAGGGAKVDYYRAPGGAFTPESRHAAAVAGMRPLGWNVDTKDFGKPGVAAIVGAVKNELRNGPTVLFHDGGGNRAQTVEALDQVLAWLKEQGRPTGFPVRSAPDPA</sequence>
<proteinExistence type="predicted"/>
<dbReference type="CDD" id="cd10917">
    <property type="entry name" value="CE4_NodB_like_6s_7s"/>
    <property type="match status" value="1"/>
</dbReference>
<keyword evidence="2" id="KW-0472">Membrane</keyword>
<accession>A0A919LDY9</accession>
<evidence type="ECO:0000256" key="1">
    <source>
        <dbReference type="SAM" id="MobiDB-lite"/>
    </source>
</evidence>
<dbReference type="RefSeq" id="WP_078904755.1">
    <property type="nucleotide sequence ID" value="NZ_BNEE01000006.1"/>
</dbReference>
<dbReference type="Proteomes" id="UP000600026">
    <property type="component" value="Unassembled WGS sequence"/>
</dbReference>
<evidence type="ECO:0000313" key="4">
    <source>
        <dbReference type="EMBL" id="GHI87695.1"/>
    </source>
</evidence>
<feature type="region of interest" description="Disordered" evidence="1">
    <location>
        <begin position="70"/>
        <end position="94"/>
    </location>
</feature>
<dbReference type="SUPFAM" id="SSF88713">
    <property type="entry name" value="Glycoside hydrolase/deacetylase"/>
    <property type="match status" value="1"/>
</dbReference>
<dbReference type="PANTHER" id="PTHR10587:SF137">
    <property type="entry name" value="4-DEOXY-4-FORMAMIDO-L-ARABINOSE-PHOSPHOUNDECAPRENOL DEFORMYLASE ARND-RELATED"/>
    <property type="match status" value="1"/>
</dbReference>
<gene>
    <name evidence="4" type="ORF">Sxan_50590</name>
</gene>
<dbReference type="GO" id="GO:0016810">
    <property type="term" value="F:hydrolase activity, acting on carbon-nitrogen (but not peptide) bonds"/>
    <property type="evidence" value="ECO:0007669"/>
    <property type="project" value="InterPro"/>
</dbReference>
<keyword evidence="2" id="KW-0812">Transmembrane</keyword>
<reference evidence="4" key="1">
    <citation type="submission" date="2020-09" db="EMBL/GenBank/DDBJ databases">
        <title>Whole genome shotgun sequence of Streptomyces xanthophaeus NBRC 12829.</title>
        <authorList>
            <person name="Komaki H."/>
            <person name="Tamura T."/>
        </authorList>
    </citation>
    <scope>NUCLEOTIDE SEQUENCE</scope>
    <source>
        <strain evidence="4">NBRC 12829</strain>
    </source>
</reference>
<dbReference type="EMBL" id="BNEE01000006">
    <property type="protein sequence ID" value="GHI87695.1"/>
    <property type="molecule type" value="Genomic_DNA"/>
</dbReference>
<evidence type="ECO:0000256" key="2">
    <source>
        <dbReference type="SAM" id="Phobius"/>
    </source>
</evidence>
<keyword evidence="4" id="KW-0378">Hydrolase</keyword>
<dbReference type="InterPro" id="IPR011330">
    <property type="entry name" value="Glyco_hydro/deAcase_b/a-brl"/>
</dbReference>
<dbReference type="OrthoDB" id="9763050at2"/>
<dbReference type="Gene3D" id="3.20.20.370">
    <property type="entry name" value="Glycoside hydrolase/deacetylase"/>
    <property type="match status" value="1"/>
</dbReference>
<name>A0A919LDY9_9ACTN</name>
<comment type="caution">
    <text evidence="4">The sequence shown here is derived from an EMBL/GenBank/DDBJ whole genome shotgun (WGS) entry which is preliminary data.</text>
</comment>
<feature type="region of interest" description="Disordered" evidence="1">
    <location>
        <begin position="1"/>
        <end position="34"/>
    </location>
</feature>
<dbReference type="InterPro" id="IPR050248">
    <property type="entry name" value="Polysacc_deacetylase_ArnD"/>
</dbReference>
<dbReference type="InterPro" id="IPR002509">
    <property type="entry name" value="NODB_dom"/>
</dbReference>
<feature type="transmembrane region" description="Helical" evidence="2">
    <location>
        <begin position="46"/>
        <end position="66"/>
    </location>
</feature>